<dbReference type="EnsemblMetazoa" id="GAUT001380-RA">
    <property type="protein sequence ID" value="GAUT001380-PA"/>
    <property type="gene ID" value="GAUT001380"/>
</dbReference>
<keyword evidence="1" id="KW-1133">Transmembrane helix</keyword>
<sequence length="127" mass="14821">MLPAIKMHKDYDAILKKWRKFIASVRGRLMVMRSKVKALTAKENLFCLQPIITILCRISTGFRAVFKQHDCLLAMHPMKFSLSSYESHVLIFNRKENNDVGVRWTGLLFCLAVVVIRMHFEGHKVWT</sequence>
<organism evidence="2 3">
    <name type="scientific">Glossina austeni</name>
    <name type="common">Savannah tsetse fly</name>
    <dbReference type="NCBI Taxonomy" id="7395"/>
    <lineage>
        <taxon>Eukaryota</taxon>
        <taxon>Metazoa</taxon>
        <taxon>Ecdysozoa</taxon>
        <taxon>Arthropoda</taxon>
        <taxon>Hexapoda</taxon>
        <taxon>Insecta</taxon>
        <taxon>Pterygota</taxon>
        <taxon>Neoptera</taxon>
        <taxon>Endopterygota</taxon>
        <taxon>Diptera</taxon>
        <taxon>Brachycera</taxon>
        <taxon>Muscomorpha</taxon>
        <taxon>Hippoboscoidea</taxon>
        <taxon>Glossinidae</taxon>
        <taxon>Glossina</taxon>
    </lineage>
</organism>
<keyword evidence="1" id="KW-0812">Transmembrane</keyword>
<evidence type="ECO:0000256" key="1">
    <source>
        <dbReference type="SAM" id="Phobius"/>
    </source>
</evidence>
<dbReference type="AlphaFoldDB" id="A0A1A9UDW0"/>
<keyword evidence="3" id="KW-1185">Reference proteome</keyword>
<evidence type="ECO:0000313" key="3">
    <source>
        <dbReference type="Proteomes" id="UP000078200"/>
    </source>
</evidence>
<name>A0A1A9UDW0_GLOAU</name>
<keyword evidence="1" id="KW-0472">Membrane</keyword>
<accession>A0A1A9UDW0</accession>
<dbReference type="Proteomes" id="UP000078200">
    <property type="component" value="Unassembled WGS sequence"/>
</dbReference>
<evidence type="ECO:0000313" key="2">
    <source>
        <dbReference type="EnsemblMetazoa" id="GAUT001380-PA"/>
    </source>
</evidence>
<dbReference type="VEuPathDB" id="VectorBase:GAUT001380"/>
<proteinExistence type="predicted"/>
<reference evidence="2" key="1">
    <citation type="submission" date="2020-05" db="UniProtKB">
        <authorList>
            <consortium name="EnsemblMetazoa"/>
        </authorList>
    </citation>
    <scope>IDENTIFICATION</scope>
    <source>
        <strain evidence="2">TTRI</strain>
    </source>
</reference>
<feature type="transmembrane region" description="Helical" evidence="1">
    <location>
        <begin position="102"/>
        <end position="120"/>
    </location>
</feature>
<protein>
    <submittedName>
        <fullName evidence="2">Uncharacterized protein</fullName>
    </submittedName>
</protein>